<dbReference type="AlphaFoldDB" id="A0A2P2PE81"/>
<protein>
    <submittedName>
        <fullName evidence="1">Uncharacterized protein</fullName>
    </submittedName>
</protein>
<proteinExistence type="predicted"/>
<organism evidence="1">
    <name type="scientific">Rhizophora mucronata</name>
    <name type="common">Asiatic mangrove</name>
    <dbReference type="NCBI Taxonomy" id="61149"/>
    <lineage>
        <taxon>Eukaryota</taxon>
        <taxon>Viridiplantae</taxon>
        <taxon>Streptophyta</taxon>
        <taxon>Embryophyta</taxon>
        <taxon>Tracheophyta</taxon>
        <taxon>Spermatophyta</taxon>
        <taxon>Magnoliopsida</taxon>
        <taxon>eudicotyledons</taxon>
        <taxon>Gunneridae</taxon>
        <taxon>Pentapetalae</taxon>
        <taxon>rosids</taxon>
        <taxon>fabids</taxon>
        <taxon>Malpighiales</taxon>
        <taxon>Rhizophoraceae</taxon>
        <taxon>Rhizophora</taxon>
    </lineage>
</organism>
<evidence type="ECO:0000313" key="1">
    <source>
        <dbReference type="EMBL" id="MBX53026.1"/>
    </source>
</evidence>
<sequence length="36" mass="4482">MWLTVDPERQWFQVLPFCPRVYPLWHFFFSLVGLII</sequence>
<accession>A0A2P2PE81</accession>
<reference evidence="1" key="1">
    <citation type="submission" date="2018-02" db="EMBL/GenBank/DDBJ databases">
        <title>Rhizophora mucronata_Transcriptome.</title>
        <authorList>
            <person name="Meera S.P."/>
            <person name="Sreeshan A."/>
            <person name="Augustine A."/>
        </authorList>
    </citation>
    <scope>NUCLEOTIDE SEQUENCE</scope>
    <source>
        <tissue evidence="1">Leaf</tissue>
    </source>
</reference>
<name>A0A2P2PE81_RHIMU</name>
<dbReference type="EMBL" id="GGEC01072542">
    <property type="protein sequence ID" value="MBX53026.1"/>
    <property type="molecule type" value="Transcribed_RNA"/>
</dbReference>